<dbReference type="Pfam" id="PF04326">
    <property type="entry name" value="SLFN_AlbA_2"/>
    <property type="match status" value="1"/>
</dbReference>
<dbReference type="InterPro" id="IPR038461">
    <property type="entry name" value="Schlafen_AlbA_2_dom_sf"/>
</dbReference>
<dbReference type="PATRIC" id="fig|1429438.4.peg.5931"/>
<accession>W4LDD2</accession>
<evidence type="ECO:0000313" key="3">
    <source>
        <dbReference type="Proteomes" id="UP000019141"/>
    </source>
</evidence>
<reference evidence="2 3" key="1">
    <citation type="journal article" date="2014" name="Nature">
        <title>An environmental bacterial taxon with a large and distinct metabolic repertoire.</title>
        <authorList>
            <person name="Wilson M.C."/>
            <person name="Mori T."/>
            <person name="Ruckert C."/>
            <person name="Uria A.R."/>
            <person name="Helf M.J."/>
            <person name="Takada K."/>
            <person name="Gernert C."/>
            <person name="Steffens U.A."/>
            <person name="Heycke N."/>
            <person name="Schmitt S."/>
            <person name="Rinke C."/>
            <person name="Helfrich E.J."/>
            <person name="Brachmann A.O."/>
            <person name="Gurgui C."/>
            <person name="Wakimoto T."/>
            <person name="Kracht M."/>
            <person name="Crusemann M."/>
            <person name="Hentschel U."/>
            <person name="Abe I."/>
            <person name="Matsunaga S."/>
            <person name="Kalinowski J."/>
            <person name="Takeyama H."/>
            <person name="Piel J."/>
        </authorList>
    </citation>
    <scope>NUCLEOTIDE SEQUENCE [LARGE SCALE GENOMIC DNA]</scope>
    <source>
        <strain evidence="3">TSY1</strain>
    </source>
</reference>
<dbReference type="EMBL" id="AZHW01000933">
    <property type="protein sequence ID" value="ETW95296.1"/>
    <property type="molecule type" value="Genomic_DNA"/>
</dbReference>
<dbReference type="Proteomes" id="UP000019141">
    <property type="component" value="Unassembled WGS sequence"/>
</dbReference>
<evidence type="ECO:0000259" key="1">
    <source>
        <dbReference type="Pfam" id="PF04326"/>
    </source>
</evidence>
<feature type="domain" description="Schlafen AlbA-2" evidence="1">
    <location>
        <begin position="14"/>
        <end position="129"/>
    </location>
</feature>
<dbReference type="Gene3D" id="3.30.565.60">
    <property type="match status" value="1"/>
</dbReference>
<dbReference type="InterPro" id="IPR007421">
    <property type="entry name" value="Schlafen_AlbA_2_dom"/>
</dbReference>
<dbReference type="Pfam" id="PF13749">
    <property type="entry name" value="HATPase_c_4"/>
    <property type="match status" value="1"/>
</dbReference>
<dbReference type="AlphaFoldDB" id="W4LDD2"/>
<dbReference type="InterPro" id="IPR038475">
    <property type="entry name" value="RecG_C_sf"/>
</dbReference>
<dbReference type="Gene3D" id="3.30.950.30">
    <property type="entry name" value="Schlafen, AAA domain"/>
    <property type="match status" value="1"/>
</dbReference>
<dbReference type="PANTHER" id="PTHR30595:SF6">
    <property type="entry name" value="SCHLAFEN ALBA-2 DOMAIN-CONTAINING PROTEIN"/>
    <property type="match status" value="1"/>
</dbReference>
<keyword evidence="3" id="KW-1185">Reference proteome</keyword>
<proteinExistence type="predicted"/>
<comment type="caution">
    <text evidence="2">The sequence shown here is derived from an EMBL/GenBank/DDBJ whole genome shotgun (WGS) entry which is preliminary data.</text>
</comment>
<dbReference type="HOGENOM" id="CLU_024970_3_3_7"/>
<sequence length="397" mass="44863">MDDYELEACLLDLESDRVECKSSAADGNELRRAICAFANDLPNHQQPGVLFIGVRDDGSCAHLNITDELLRTLADMRSDGNILPLPTMTVQKKIWRGCELAVVVVEPSDAPPVRFRGRVWIRVGPRKANATAEEERRLTEKRRARDLPFDIRPMHAARLEDLDLDLFRRDYLPATLPADVLEANQRSVEDQLASLRFIAVEPSSTPTNLGLLVVSQEPRQFFPGAYIQFLRIEGTELTDPIKNQKEIDGPLHELLRRLDEILQAHISIALDITAQPVEIRQPDYPLVALQQLARNAILHRTYEGTHAPVRIIWFSDRIEIYSPGGPFGQVTRDNFGIPGITDYRNPHLAEAMKNLGYIQRFGLGIPLARNELDKNGNTPPEFNVQDAHVLVTIRRRS</sequence>
<gene>
    <name evidence="2" type="ORF">ETSY1_31220</name>
</gene>
<protein>
    <submittedName>
        <fullName evidence="2">Transcriptional regulator</fullName>
    </submittedName>
</protein>
<dbReference type="PANTHER" id="PTHR30595">
    <property type="entry name" value="GLPR-RELATED TRANSCRIPTIONAL REPRESSOR"/>
    <property type="match status" value="1"/>
</dbReference>
<name>W4LDD2_ENTF1</name>
<evidence type="ECO:0000313" key="2">
    <source>
        <dbReference type="EMBL" id="ETW95296.1"/>
    </source>
</evidence>
<organism evidence="2 3">
    <name type="scientific">Entotheonella factor</name>
    <dbReference type="NCBI Taxonomy" id="1429438"/>
    <lineage>
        <taxon>Bacteria</taxon>
        <taxon>Pseudomonadati</taxon>
        <taxon>Nitrospinota/Tectimicrobiota group</taxon>
        <taxon>Candidatus Tectimicrobiota</taxon>
        <taxon>Candidatus Entotheonellia</taxon>
        <taxon>Candidatus Entotheonellales</taxon>
        <taxon>Candidatus Entotheonellaceae</taxon>
        <taxon>Candidatus Entotheonella</taxon>
    </lineage>
</organism>